<keyword evidence="3" id="KW-1003">Cell membrane</keyword>
<dbReference type="Pfam" id="PF00060">
    <property type="entry name" value="Lig_chan"/>
    <property type="match status" value="1"/>
</dbReference>
<keyword evidence="8" id="KW-0325">Glycoprotein</keyword>
<keyword evidence="7 13" id="KW-0675">Receptor</keyword>
<evidence type="ECO:0000256" key="6">
    <source>
        <dbReference type="ARBA" id="ARBA00023136"/>
    </source>
</evidence>
<dbReference type="PANTHER" id="PTHR42643">
    <property type="entry name" value="IONOTROPIC RECEPTOR 20A-RELATED"/>
    <property type="match status" value="1"/>
</dbReference>
<keyword evidence="10" id="KW-0732">Signal</keyword>
<comment type="subcellular location">
    <subcellularLocation>
        <location evidence="1">Cell membrane</location>
        <topology evidence="1">Multi-pass membrane protein</topology>
    </subcellularLocation>
</comment>
<comment type="similarity">
    <text evidence="2">Belongs to the glutamate-gated ion channel (TC 1.A.10.1) family.</text>
</comment>
<feature type="chain" id="PRO_5028940741" evidence="10">
    <location>
        <begin position="22"/>
        <end position="561"/>
    </location>
</feature>
<dbReference type="Gene3D" id="1.10.287.70">
    <property type="match status" value="1"/>
</dbReference>
<evidence type="ECO:0000256" key="9">
    <source>
        <dbReference type="SAM" id="Phobius"/>
    </source>
</evidence>
<dbReference type="Gene3D" id="3.40.190.10">
    <property type="entry name" value="Periplasmic binding protein-like II"/>
    <property type="match status" value="1"/>
</dbReference>
<feature type="transmembrane region" description="Helical" evidence="9">
    <location>
        <begin position="412"/>
        <end position="436"/>
    </location>
</feature>
<evidence type="ECO:0000256" key="1">
    <source>
        <dbReference type="ARBA" id="ARBA00004651"/>
    </source>
</evidence>
<evidence type="ECO:0000256" key="3">
    <source>
        <dbReference type="ARBA" id="ARBA00022475"/>
    </source>
</evidence>
<organism evidence="13">
    <name type="scientific">Histia rhodope</name>
    <dbReference type="NCBI Taxonomy" id="1453155"/>
    <lineage>
        <taxon>Eukaryota</taxon>
        <taxon>Metazoa</taxon>
        <taxon>Ecdysozoa</taxon>
        <taxon>Arthropoda</taxon>
        <taxon>Hexapoda</taxon>
        <taxon>Insecta</taxon>
        <taxon>Pterygota</taxon>
        <taxon>Neoptera</taxon>
        <taxon>Endopterygota</taxon>
        <taxon>Lepidoptera</taxon>
        <taxon>Glossata</taxon>
        <taxon>Ditrysia</taxon>
        <taxon>Zygaenoidea</taxon>
        <taxon>Zygaenidae</taxon>
        <taxon>Chalcosiinae</taxon>
        <taxon>Histia</taxon>
    </lineage>
</organism>
<dbReference type="EMBL" id="MN515216">
    <property type="protein sequence ID" value="QMS80364.1"/>
    <property type="molecule type" value="mRNA"/>
</dbReference>
<sequence>MKAVNLLALFIITVISCLAEADLVSIIGDLIRVMNKPSSVIATLCWPQYKQLKLYYFLHRENISHLTTIQFLKLGHEPKNYWPSQNILFLLDLNCTNVTNHLKLSNDKNLFRSPYRWFLIGIDETLNNSNSNINIKRQFKPFDIFPDSEVMIILFHYNSRNDSRYEVIDIYKTCKNSEDMKTKLYGNWDATNRFQKSLNFYKPTALQRLDLGGCEIAISYVLTNNNSIHHLYDQMDDHVDTITKVNFPTTNHLLEFLNATRKYSFTDTWGYRLNGTWNGMSGYLFRGEVEIGGSPMFVTSERISFVEYISNPTPTSSKFVFQQPKLSYGNNIFLLSFRETVWYCATALVILIFLTLFAVTFWEWKKINDGNMLDNRDPGILRPNVTDILILIVGALCQQGSPVQLKGSLGRIVLLVLFLALMFLYTSYSANIVALLQSSSSQIKTLEDLLHSRMKFGVDDTVYSRYYFSIATEPIRKAIYETKVAPRGEKPRFMSMEEGIKNMQKGLFAFHMEVGVGYKFVGKYFLEGEKCGLKEIPYLQVQDPWLAVRKNTPYKEMFKIG</sequence>
<dbReference type="GO" id="GO:0015276">
    <property type="term" value="F:ligand-gated monoatomic ion channel activity"/>
    <property type="evidence" value="ECO:0007669"/>
    <property type="project" value="InterPro"/>
</dbReference>
<dbReference type="SUPFAM" id="SSF53850">
    <property type="entry name" value="Periplasmic binding protein-like II"/>
    <property type="match status" value="1"/>
</dbReference>
<feature type="domain" description="Ionotropic glutamate receptor C-terminal" evidence="11">
    <location>
        <begin position="340"/>
        <end position="453"/>
    </location>
</feature>
<dbReference type="GO" id="GO:0005886">
    <property type="term" value="C:plasma membrane"/>
    <property type="evidence" value="ECO:0007669"/>
    <property type="project" value="UniProtKB-SubCell"/>
</dbReference>
<dbReference type="InterPro" id="IPR052192">
    <property type="entry name" value="Insect_Ionotropic_Sensory_Rcpt"/>
</dbReference>
<reference evidence="13" key="1">
    <citation type="submission" date="2019-09" db="EMBL/GenBank/DDBJ databases">
        <authorList>
            <person name="Yang H."/>
        </authorList>
    </citation>
    <scope>NUCLEOTIDE SEQUENCE</scope>
</reference>
<proteinExistence type="evidence at transcript level"/>
<evidence type="ECO:0000259" key="11">
    <source>
        <dbReference type="Pfam" id="PF00060"/>
    </source>
</evidence>
<evidence type="ECO:0000313" key="13">
    <source>
        <dbReference type="EMBL" id="QMS80364.1"/>
    </source>
</evidence>
<keyword evidence="4 9" id="KW-0812">Transmembrane</keyword>
<evidence type="ECO:0000256" key="2">
    <source>
        <dbReference type="ARBA" id="ARBA00008685"/>
    </source>
</evidence>
<accession>A0A7G4KBX8</accession>
<name>A0A7G4KBX8_9NEOP</name>
<keyword evidence="5 9" id="KW-1133">Transmembrane helix</keyword>
<evidence type="ECO:0000256" key="5">
    <source>
        <dbReference type="ARBA" id="ARBA00022989"/>
    </source>
</evidence>
<protein>
    <submittedName>
        <fullName evidence="13">Ionotropic receptor</fullName>
    </submittedName>
</protein>
<feature type="transmembrane region" description="Helical" evidence="9">
    <location>
        <begin position="340"/>
        <end position="362"/>
    </location>
</feature>
<feature type="domain" description="Ionotropic receptor 75a N-terminal" evidence="12">
    <location>
        <begin position="86"/>
        <end position="218"/>
    </location>
</feature>
<dbReference type="PROSITE" id="PS51257">
    <property type="entry name" value="PROKAR_LIPOPROTEIN"/>
    <property type="match status" value="1"/>
</dbReference>
<dbReference type="Pfam" id="PF24576">
    <property type="entry name" value="IR75A_N"/>
    <property type="match status" value="1"/>
</dbReference>
<evidence type="ECO:0000256" key="10">
    <source>
        <dbReference type="SAM" id="SignalP"/>
    </source>
</evidence>
<evidence type="ECO:0000256" key="4">
    <source>
        <dbReference type="ARBA" id="ARBA00022692"/>
    </source>
</evidence>
<evidence type="ECO:0000259" key="12">
    <source>
        <dbReference type="Pfam" id="PF24576"/>
    </source>
</evidence>
<keyword evidence="6 9" id="KW-0472">Membrane</keyword>
<dbReference type="AlphaFoldDB" id="A0A7G4KBX8"/>
<evidence type="ECO:0000256" key="7">
    <source>
        <dbReference type="ARBA" id="ARBA00023170"/>
    </source>
</evidence>
<evidence type="ECO:0000256" key="8">
    <source>
        <dbReference type="ARBA" id="ARBA00023180"/>
    </source>
</evidence>
<gene>
    <name evidence="13" type="primary">IR75q.2</name>
</gene>
<dbReference type="GO" id="GO:0050906">
    <property type="term" value="P:detection of stimulus involved in sensory perception"/>
    <property type="evidence" value="ECO:0007669"/>
    <property type="project" value="UniProtKB-ARBA"/>
</dbReference>
<dbReference type="InterPro" id="IPR057074">
    <property type="entry name" value="IR75A_N"/>
</dbReference>
<dbReference type="InterPro" id="IPR001320">
    <property type="entry name" value="Iontro_rcpt_C"/>
</dbReference>
<dbReference type="PANTHER" id="PTHR42643:SF33">
    <property type="entry name" value="GLUTAMATE RECEPTOR 2-LIKE PROTEIN"/>
    <property type="match status" value="1"/>
</dbReference>
<feature type="signal peptide" evidence="10">
    <location>
        <begin position="1"/>
        <end position="21"/>
    </location>
</feature>